<reference evidence="2 3" key="1">
    <citation type="submission" date="2020-01" db="EMBL/GenBank/DDBJ databases">
        <title>Genome sequencing of strain KACC 21265.</title>
        <authorList>
            <person name="Heo J."/>
            <person name="Kim S.-J."/>
            <person name="Kim J.-S."/>
            <person name="Hong S.-B."/>
            <person name="Kwon S.-W."/>
        </authorList>
    </citation>
    <scope>NUCLEOTIDE SEQUENCE [LARGE SCALE GENOMIC DNA]</scope>
    <source>
        <strain evidence="2 3">KACC 21265</strain>
    </source>
</reference>
<evidence type="ECO:0000256" key="1">
    <source>
        <dbReference type="SAM" id="MobiDB-lite"/>
    </source>
</evidence>
<evidence type="ECO:0000313" key="2">
    <source>
        <dbReference type="EMBL" id="QHI96809.1"/>
    </source>
</evidence>
<organism evidence="2 3">
    <name type="scientific">Xylophilus rhododendri</name>
    <dbReference type="NCBI Taxonomy" id="2697032"/>
    <lineage>
        <taxon>Bacteria</taxon>
        <taxon>Pseudomonadati</taxon>
        <taxon>Pseudomonadota</taxon>
        <taxon>Betaproteobacteria</taxon>
        <taxon>Burkholderiales</taxon>
        <taxon>Xylophilus</taxon>
    </lineage>
</organism>
<name>A0A857J0U9_9BURK</name>
<proteinExistence type="predicted"/>
<dbReference type="Proteomes" id="UP000464787">
    <property type="component" value="Chromosome"/>
</dbReference>
<feature type="region of interest" description="Disordered" evidence="1">
    <location>
        <begin position="1"/>
        <end position="35"/>
    </location>
</feature>
<accession>A0A857J0U9</accession>
<evidence type="ECO:0000313" key="3">
    <source>
        <dbReference type="Proteomes" id="UP000464787"/>
    </source>
</evidence>
<protein>
    <submittedName>
        <fullName evidence="2">Uncharacterized protein</fullName>
    </submittedName>
</protein>
<sequence>MDLPVPNARRPGGACPPTMDATRPRPAAPRSRSGVHPAGCLLEGLPLRQQLSAEPGSWCDYFMIRLFGFSTDAETLNDATRIFGELHHIMRTLPRHCAHRSLQLELDAMRGSADELFGTRYTLPKPGRSRDVWVVAMARLLNELRSLQGRLDRLDEAIGTRRRAARMNAAPALPAASCQQTVRSASAEDSATAAGPIGIEPAVLSAQQDQRLQLALRLARRSADEAGRIPDRQARQLASAIETLFEDESPAPPAERARDLNRSGTVVSAVEQGLASARLDEAQRGAVRARLAAWVKKTA</sequence>
<gene>
    <name evidence="2" type="ORF">GT347_01660</name>
</gene>
<keyword evidence="3" id="KW-1185">Reference proteome</keyword>
<dbReference type="KEGG" id="xyk:GT347_01660"/>
<dbReference type="AlphaFoldDB" id="A0A857J0U9"/>
<dbReference type="EMBL" id="CP047650">
    <property type="protein sequence ID" value="QHI96809.1"/>
    <property type="molecule type" value="Genomic_DNA"/>
</dbReference>
<dbReference type="RefSeq" id="WP_160550327.1">
    <property type="nucleotide sequence ID" value="NZ_CP047650.1"/>
</dbReference>